<evidence type="ECO:0000256" key="1">
    <source>
        <dbReference type="ARBA" id="ARBA00004141"/>
    </source>
</evidence>
<dbReference type="PANTHER" id="PTHR21236:SF1">
    <property type="entry name" value="PROTEIN YIPF6"/>
    <property type="match status" value="1"/>
</dbReference>
<gene>
    <name evidence="8" type="ORF">AFUS01_LOCUS24561</name>
</gene>
<dbReference type="GO" id="GO:0000139">
    <property type="term" value="C:Golgi membrane"/>
    <property type="evidence" value="ECO:0007669"/>
    <property type="project" value="UniProtKB-SubCell"/>
</dbReference>
<keyword evidence="3 6" id="KW-0812">Transmembrane</keyword>
<evidence type="ECO:0000259" key="7">
    <source>
        <dbReference type="Pfam" id="PF04893"/>
    </source>
</evidence>
<feature type="transmembrane region" description="Helical" evidence="6">
    <location>
        <begin position="126"/>
        <end position="144"/>
    </location>
</feature>
<protein>
    <recommendedName>
        <fullName evidence="6">Protein YIPF</fullName>
    </recommendedName>
</protein>
<name>A0A8J2PH50_9HEXA</name>
<dbReference type="InterPro" id="IPR045231">
    <property type="entry name" value="Yip1/4-like"/>
</dbReference>
<evidence type="ECO:0000256" key="5">
    <source>
        <dbReference type="ARBA" id="ARBA00023136"/>
    </source>
</evidence>
<feature type="transmembrane region" description="Helical" evidence="6">
    <location>
        <begin position="97"/>
        <end position="114"/>
    </location>
</feature>
<comment type="similarity">
    <text evidence="2 6">Belongs to the YIP1 family.</text>
</comment>
<feature type="transmembrane region" description="Helical" evidence="6">
    <location>
        <begin position="151"/>
        <end position="172"/>
    </location>
</feature>
<dbReference type="Pfam" id="PF04893">
    <property type="entry name" value="Yip1"/>
    <property type="match status" value="1"/>
</dbReference>
<dbReference type="AlphaFoldDB" id="A0A8J2PH50"/>
<comment type="subcellular location">
    <subcellularLocation>
        <location evidence="6">Golgi apparatus membrane</location>
        <topology evidence="6">Multi-pass membrane protein</topology>
    </subcellularLocation>
    <subcellularLocation>
        <location evidence="1">Membrane</location>
        <topology evidence="1">Multi-pass membrane protein</topology>
    </subcellularLocation>
</comment>
<dbReference type="OrthoDB" id="411251at2759"/>
<dbReference type="PANTHER" id="PTHR21236">
    <property type="entry name" value="GOLGI MEMBRANE PROTEIN YIP1"/>
    <property type="match status" value="1"/>
</dbReference>
<evidence type="ECO:0000256" key="6">
    <source>
        <dbReference type="RuleBase" id="RU361264"/>
    </source>
</evidence>
<evidence type="ECO:0000313" key="9">
    <source>
        <dbReference type="Proteomes" id="UP000708208"/>
    </source>
</evidence>
<dbReference type="EMBL" id="CAJVCH010308310">
    <property type="protein sequence ID" value="CAG7785969.1"/>
    <property type="molecule type" value="Genomic_DNA"/>
</dbReference>
<organism evidence="8 9">
    <name type="scientific">Allacma fusca</name>
    <dbReference type="NCBI Taxonomy" id="39272"/>
    <lineage>
        <taxon>Eukaryota</taxon>
        <taxon>Metazoa</taxon>
        <taxon>Ecdysozoa</taxon>
        <taxon>Arthropoda</taxon>
        <taxon>Hexapoda</taxon>
        <taxon>Collembola</taxon>
        <taxon>Symphypleona</taxon>
        <taxon>Sminthuridae</taxon>
        <taxon>Allacma</taxon>
    </lineage>
</organism>
<proteinExistence type="inferred from homology"/>
<keyword evidence="4 6" id="KW-1133">Transmembrane helix</keyword>
<evidence type="ECO:0000256" key="3">
    <source>
        <dbReference type="ARBA" id="ARBA00022692"/>
    </source>
</evidence>
<keyword evidence="9" id="KW-1185">Reference proteome</keyword>
<comment type="caution">
    <text evidence="8">The sequence shown here is derived from an EMBL/GenBank/DDBJ whole genome shotgun (WGS) entry which is preliminary data.</text>
</comment>
<keyword evidence="5 6" id="KW-0472">Membrane</keyword>
<dbReference type="GO" id="GO:0005802">
    <property type="term" value="C:trans-Golgi network"/>
    <property type="evidence" value="ECO:0007669"/>
    <property type="project" value="TreeGrafter"/>
</dbReference>
<sequence>MKSDSLCQIATVDNYWSSMDISLETSGSDPDLSSQLKGDIIIPELPSSDVETSNADYNTLDEPIMNTITRDLKTVGKKIGGALAPTANNIIMKEWDLWGPLIMCTYIGLILQGIRGDSDGSQFTQIFILFWVGVGVITYNFVFITACKISIFQCICVLGYCLGPLAIAATIFESMHLLDVSSGTWFLRFIISACGAAWSAFAASRILVNTATAEKKYMALGPVVVLYFLISLLILYHSA</sequence>
<dbReference type="InterPro" id="IPR006977">
    <property type="entry name" value="Yip1_dom"/>
</dbReference>
<evidence type="ECO:0000256" key="4">
    <source>
        <dbReference type="ARBA" id="ARBA00022989"/>
    </source>
</evidence>
<feature type="domain" description="Yip1" evidence="7">
    <location>
        <begin position="86"/>
        <end position="232"/>
    </location>
</feature>
<evidence type="ECO:0000313" key="8">
    <source>
        <dbReference type="EMBL" id="CAG7785969.1"/>
    </source>
</evidence>
<feature type="transmembrane region" description="Helical" evidence="6">
    <location>
        <begin position="217"/>
        <end position="236"/>
    </location>
</feature>
<dbReference type="Proteomes" id="UP000708208">
    <property type="component" value="Unassembled WGS sequence"/>
</dbReference>
<evidence type="ECO:0000256" key="2">
    <source>
        <dbReference type="ARBA" id="ARBA00010596"/>
    </source>
</evidence>
<reference evidence="8" key="1">
    <citation type="submission" date="2021-06" db="EMBL/GenBank/DDBJ databases">
        <authorList>
            <person name="Hodson N. C."/>
            <person name="Mongue J. A."/>
            <person name="Jaron S. K."/>
        </authorList>
    </citation>
    <scope>NUCLEOTIDE SEQUENCE</scope>
</reference>
<accession>A0A8J2PH50</accession>
<feature type="transmembrane region" description="Helical" evidence="6">
    <location>
        <begin position="184"/>
        <end position="208"/>
    </location>
</feature>
<dbReference type="GO" id="GO:0006888">
    <property type="term" value="P:endoplasmic reticulum to Golgi vesicle-mediated transport"/>
    <property type="evidence" value="ECO:0007669"/>
    <property type="project" value="InterPro"/>
</dbReference>